<gene>
    <name evidence="2" type="ORF">CYLTODRAFT_398459</name>
</gene>
<evidence type="ECO:0000259" key="1">
    <source>
        <dbReference type="PROSITE" id="PS51186"/>
    </source>
</evidence>
<evidence type="ECO:0000313" key="3">
    <source>
        <dbReference type="Proteomes" id="UP000054007"/>
    </source>
</evidence>
<proteinExistence type="predicted"/>
<dbReference type="PROSITE" id="PS51186">
    <property type="entry name" value="GNAT"/>
    <property type="match status" value="1"/>
</dbReference>
<name>A0A0D7B7V8_9AGAR</name>
<organism evidence="2 3">
    <name type="scientific">Cylindrobasidium torrendii FP15055 ss-10</name>
    <dbReference type="NCBI Taxonomy" id="1314674"/>
    <lineage>
        <taxon>Eukaryota</taxon>
        <taxon>Fungi</taxon>
        <taxon>Dikarya</taxon>
        <taxon>Basidiomycota</taxon>
        <taxon>Agaricomycotina</taxon>
        <taxon>Agaricomycetes</taxon>
        <taxon>Agaricomycetidae</taxon>
        <taxon>Agaricales</taxon>
        <taxon>Marasmiineae</taxon>
        <taxon>Physalacriaceae</taxon>
        <taxon>Cylindrobasidium</taxon>
    </lineage>
</organism>
<dbReference type="GO" id="GO:0016747">
    <property type="term" value="F:acyltransferase activity, transferring groups other than amino-acyl groups"/>
    <property type="evidence" value="ECO:0007669"/>
    <property type="project" value="InterPro"/>
</dbReference>
<dbReference type="InterPro" id="IPR016181">
    <property type="entry name" value="Acyl_CoA_acyltransferase"/>
</dbReference>
<reference evidence="2 3" key="1">
    <citation type="journal article" date="2015" name="Fungal Genet. Biol.">
        <title>Evolution of novel wood decay mechanisms in Agaricales revealed by the genome sequences of Fistulina hepatica and Cylindrobasidium torrendii.</title>
        <authorList>
            <person name="Floudas D."/>
            <person name="Held B.W."/>
            <person name="Riley R."/>
            <person name="Nagy L.G."/>
            <person name="Koehler G."/>
            <person name="Ransdell A.S."/>
            <person name="Younus H."/>
            <person name="Chow J."/>
            <person name="Chiniquy J."/>
            <person name="Lipzen A."/>
            <person name="Tritt A."/>
            <person name="Sun H."/>
            <person name="Haridas S."/>
            <person name="LaButti K."/>
            <person name="Ohm R.A."/>
            <person name="Kues U."/>
            <person name="Blanchette R.A."/>
            <person name="Grigoriev I.V."/>
            <person name="Minto R.E."/>
            <person name="Hibbett D.S."/>
        </authorList>
    </citation>
    <scope>NUCLEOTIDE SEQUENCE [LARGE SCALE GENOMIC DNA]</scope>
    <source>
        <strain evidence="2 3">FP15055 ss-10</strain>
    </source>
</reference>
<dbReference type="OrthoDB" id="5372118at2759"/>
<protein>
    <recommendedName>
        <fullName evidence="1">N-acetyltransferase domain-containing protein</fullName>
    </recommendedName>
</protein>
<dbReference type="STRING" id="1314674.A0A0D7B7V8"/>
<accession>A0A0D7B7V8</accession>
<dbReference type="Gene3D" id="3.40.630.30">
    <property type="match status" value="1"/>
</dbReference>
<feature type="domain" description="N-acetyltransferase" evidence="1">
    <location>
        <begin position="178"/>
        <end position="324"/>
    </location>
</feature>
<dbReference type="Proteomes" id="UP000054007">
    <property type="component" value="Unassembled WGS sequence"/>
</dbReference>
<dbReference type="AlphaFoldDB" id="A0A0D7B7V8"/>
<keyword evidence="3" id="KW-1185">Reference proteome</keyword>
<dbReference type="EMBL" id="KN880548">
    <property type="protein sequence ID" value="KIY66638.1"/>
    <property type="molecule type" value="Genomic_DNA"/>
</dbReference>
<evidence type="ECO:0000313" key="2">
    <source>
        <dbReference type="EMBL" id="KIY66638.1"/>
    </source>
</evidence>
<dbReference type="SUPFAM" id="SSF55729">
    <property type="entry name" value="Acyl-CoA N-acyltransferases (Nat)"/>
    <property type="match status" value="1"/>
</dbReference>
<sequence length="333" mass="36736">MPSIAPANRHFVHRSAATLPDEFWSAARRDPAHFNIILPIALDYRKSGDRLPGETPTWILFYNSSGLEFVSSLTSTKMGTTYPLFIASATLDPLSCYAPSQLTARVEHIAQVLLSVVPNAVKRIYSIFAPAAISHAFCPVWSRLTNVRTCTEPYYAAKLSVCTLSTLSKRSPTLNPGVELRFAAPADLDQVARLCYSFAAESAPFTLTHDQARREAAILIEKHQVWVHTVEKQVASIAAYTRNADGLATITKVYTSGNFRRKGCAERLQTNQGPSSLFGHGFNQIALFVGVANPARFVYGKVGFQGLDDRATSGFEYWTEIGFDRSVVELGHW</sequence>
<dbReference type="InterPro" id="IPR000182">
    <property type="entry name" value="GNAT_dom"/>
</dbReference>